<sequence>MGTNPVKRSLKWGILQGVPLLVLSWGCSPTVKVVTPEPVRIHIRMDVEVKTPKLVAPKPVETVAERRRMRMGEVQQLKNARVIGENRDGFLSIVQPPKDPAYAAYAKKIVEEENRDRLELYLANAKTQSRALEVIQEEYAQRWRERAFPGEWIQLPDGTWKQK</sequence>
<dbReference type="InterPro" id="IPR008309">
    <property type="entry name" value="YdbL"/>
</dbReference>
<dbReference type="Pfam" id="PF07027">
    <property type="entry name" value="DUF1318"/>
    <property type="match status" value="1"/>
</dbReference>
<name>A0A8J2FR92_9BACT</name>
<reference evidence="1" key="1">
    <citation type="submission" date="2021-02" db="EMBL/GenBank/DDBJ databases">
        <authorList>
            <person name="Cremers G."/>
            <person name="Picone N."/>
        </authorList>
    </citation>
    <scope>NUCLEOTIDE SEQUENCE</scope>
    <source>
        <strain evidence="1">PQ17</strain>
    </source>
</reference>
<keyword evidence="2" id="KW-1185">Reference proteome</keyword>
<organism evidence="1 2">
    <name type="scientific">Candidatus Methylacidithermus pantelleriae</name>
    <dbReference type="NCBI Taxonomy" id="2744239"/>
    <lineage>
        <taxon>Bacteria</taxon>
        <taxon>Pseudomonadati</taxon>
        <taxon>Verrucomicrobiota</taxon>
        <taxon>Methylacidiphilae</taxon>
        <taxon>Methylacidiphilales</taxon>
        <taxon>Methylacidiphilaceae</taxon>
        <taxon>Candidatus Methylacidithermus</taxon>
    </lineage>
</organism>
<protein>
    <recommendedName>
        <fullName evidence="3">DUF1318 domain-containing protein</fullName>
    </recommendedName>
</protein>
<gene>
    <name evidence="1" type="ORF">MPNT_10149</name>
</gene>
<accession>A0A8J2FR92</accession>
<dbReference type="EMBL" id="CAJNOB010000001">
    <property type="protein sequence ID" value="CAF0689217.1"/>
    <property type="molecule type" value="Genomic_DNA"/>
</dbReference>
<proteinExistence type="predicted"/>
<evidence type="ECO:0008006" key="3">
    <source>
        <dbReference type="Google" id="ProtNLM"/>
    </source>
</evidence>
<evidence type="ECO:0000313" key="2">
    <source>
        <dbReference type="Proteomes" id="UP000663859"/>
    </source>
</evidence>
<comment type="caution">
    <text evidence="1">The sequence shown here is derived from an EMBL/GenBank/DDBJ whole genome shotgun (WGS) entry which is preliminary data.</text>
</comment>
<dbReference type="AlphaFoldDB" id="A0A8J2FR92"/>
<evidence type="ECO:0000313" key="1">
    <source>
        <dbReference type="EMBL" id="CAF0689217.1"/>
    </source>
</evidence>
<dbReference type="Proteomes" id="UP000663859">
    <property type="component" value="Unassembled WGS sequence"/>
</dbReference>